<keyword evidence="3" id="KW-1185">Reference proteome</keyword>
<sequence length="351" mass="39370">MTQTVFDGLEAQLAVERRKVDVASVSFSTRELVRMYEADELSIAPAYQRKYRWRKKVASAFIESIFLGLPIPPIFVATNSDFRWEVVDGLQRISTLILFMSSDAEARERVRSETPLALGELEKLTQLNGYGYADLPDTIQRHFSRQPLQIISLTDKSDKSVRFDLFERLNTGSISLTPQEVRTAVYGGDFLDFIERISANSDLGSLLKLQDSNKHDGTSTEQVLKFFAYKNDSDKFKGAVTTFLNNFAEQPGDKFDYVLEQATFEATVSFLAKAVGGPFLRSGTSVTPLVQFEATLLGIARIIERGESPRVPEVDWLNDKELIDSSTGGTNTRSMLSRRVDRAEKLFSGQA</sequence>
<dbReference type="RefSeq" id="WP_166290476.1">
    <property type="nucleotide sequence ID" value="NZ_CP049863.1"/>
</dbReference>
<reference evidence="2 3" key="1">
    <citation type="submission" date="2020-03" db="EMBL/GenBank/DDBJ databases">
        <title>Leucobacter sp. nov., isolated from beetles.</title>
        <authorList>
            <person name="Hyun D.-W."/>
            <person name="Bae J.-W."/>
        </authorList>
    </citation>
    <scope>NUCLEOTIDE SEQUENCE [LARGE SCALE GENOMIC DNA]</scope>
    <source>
        <strain evidence="2 3">HDW9C</strain>
    </source>
</reference>
<dbReference type="EMBL" id="CP049863">
    <property type="protein sequence ID" value="QIK62925.1"/>
    <property type="molecule type" value="Genomic_DNA"/>
</dbReference>
<accession>A0A6G7XED6</accession>
<protein>
    <submittedName>
        <fullName evidence="2">DUF262 domain-containing protein</fullName>
    </submittedName>
</protein>
<dbReference type="InterPro" id="IPR004919">
    <property type="entry name" value="GmrSD_N"/>
</dbReference>
<dbReference type="KEGG" id="lvi:G7068_06715"/>
<dbReference type="PANTHER" id="PTHR39639:SF1">
    <property type="entry name" value="DUF262 DOMAIN-CONTAINING PROTEIN"/>
    <property type="match status" value="1"/>
</dbReference>
<proteinExistence type="predicted"/>
<evidence type="ECO:0000313" key="3">
    <source>
        <dbReference type="Proteomes" id="UP000502677"/>
    </source>
</evidence>
<dbReference type="AlphaFoldDB" id="A0A6G7XED6"/>
<dbReference type="Pfam" id="PF03235">
    <property type="entry name" value="GmrSD_N"/>
    <property type="match status" value="1"/>
</dbReference>
<evidence type="ECO:0000259" key="1">
    <source>
        <dbReference type="Pfam" id="PF03235"/>
    </source>
</evidence>
<dbReference type="Proteomes" id="UP000502677">
    <property type="component" value="Chromosome"/>
</dbReference>
<gene>
    <name evidence="2" type="ORF">G7068_06715</name>
</gene>
<evidence type="ECO:0000313" key="2">
    <source>
        <dbReference type="EMBL" id="QIK62925.1"/>
    </source>
</evidence>
<dbReference type="PANTHER" id="PTHR39639">
    <property type="entry name" value="CHROMOSOME 16, WHOLE GENOME SHOTGUN SEQUENCE"/>
    <property type="match status" value="1"/>
</dbReference>
<organism evidence="2 3">
    <name type="scientific">Leucobacter viscericola</name>
    <dbReference type="NCBI Taxonomy" id="2714935"/>
    <lineage>
        <taxon>Bacteria</taxon>
        <taxon>Bacillati</taxon>
        <taxon>Actinomycetota</taxon>
        <taxon>Actinomycetes</taxon>
        <taxon>Micrococcales</taxon>
        <taxon>Microbacteriaceae</taxon>
        <taxon>Leucobacter</taxon>
    </lineage>
</organism>
<name>A0A6G7XED6_9MICO</name>
<feature type="domain" description="GmrSD restriction endonucleases N-terminal" evidence="1">
    <location>
        <begin position="42"/>
        <end position="185"/>
    </location>
</feature>